<dbReference type="Proteomes" id="UP001487740">
    <property type="component" value="Unassembled WGS sequence"/>
</dbReference>
<protein>
    <submittedName>
        <fullName evidence="2">Uncharacterized protein</fullName>
    </submittedName>
</protein>
<sequence>MRGNAECEDLEMLPDKIPHTNLTHTLHTLLPHATPLPLPRPLAACPGPSPGLCWVLEWVLEWVLGVGEGLGADLGAGVGVGVSSGAVLLLYPAPAPAALVQSPPTTPQECAGPMLGSRQGS</sequence>
<reference evidence="2 3" key="1">
    <citation type="submission" date="2023-03" db="EMBL/GenBank/DDBJ databases">
        <title>High-quality genome of Scylla paramamosain provides insights in environmental adaptation.</title>
        <authorList>
            <person name="Zhang L."/>
        </authorList>
    </citation>
    <scope>NUCLEOTIDE SEQUENCE [LARGE SCALE GENOMIC DNA]</scope>
    <source>
        <strain evidence="2">LZ_2023a</strain>
        <tissue evidence="2">Muscle</tissue>
    </source>
</reference>
<dbReference type="EMBL" id="JARAKH010001651">
    <property type="protein sequence ID" value="KAK8372701.1"/>
    <property type="molecule type" value="Genomic_DNA"/>
</dbReference>
<evidence type="ECO:0000256" key="1">
    <source>
        <dbReference type="SAM" id="MobiDB-lite"/>
    </source>
</evidence>
<evidence type="ECO:0000313" key="2">
    <source>
        <dbReference type="EMBL" id="KAK8372701.1"/>
    </source>
</evidence>
<keyword evidence="3" id="KW-1185">Reference proteome</keyword>
<name>A0AAW0SCY9_SCYPA</name>
<gene>
    <name evidence="2" type="ORF">O3P69_015536</name>
</gene>
<comment type="caution">
    <text evidence="2">The sequence shown here is derived from an EMBL/GenBank/DDBJ whole genome shotgun (WGS) entry which is preliminary data.</text>
</comment>
<feature type="region of interest" description="Disordered" evidence="1">
    <location>
        <begin position="100"/>
        <end position="121"/>
    </location>
</feature>
<organism evidence="2 3">
    <name type="scientific">Scylla paramamosain</name>
    <name type="common">Mud crab</name>
    <dbReference type="NCBI Taxonomy" id="85552"/>
    <lineage>
        <taxon>Eukaryota</taxon>
        <taxon>Metazoa</taxon>
        <taxon>Ecdysozoa</taxon>
        <taxon>Arthropoda</taxon>
        <taxon>Crustacea</taxon>
        <taxon>Multicrustacea</taxon>
        <taxon>Malacostraca</taxon>
        <taxon>Eumalacostraca</taxon>
        <taxon>Eucarida</taxon>
        <taxon>Decapoda</taxon>
        <taxon>Pleocyemata</taxon>
        <taxon>Brachyura</taxon>
        <taxon>Eubrachyura</taxon>
        <taxon>Portunoidea</taxon>
        <taxon>Portunidae</taxon>
        <taxon>Portuninae</taxon>
        <taxon>Scylla</taxon>
    </lineage>
</organism>
<proteinExistence type="predicted"/>
<accession>A0AAW0SCY9</accession>
<evidence type="ECO:0000313" key="3">
    <source>
        <dbReference type="Proteomes" id="UP001487740"/>
    </source>
</evidence>
<dbReference type="AlphaFoldDB" id="A0AAW0SCY9"/>